<sequence>MRVAIVGATGYGGIELIRLLRQHRHVTEVSVFSSTQAEAPLTSTYPHLQEVYKGILQPLDTKRLANEYDVVFLSAPPGVAANLAGDLLEGSAAIVDLSGDLRIKDASVYEAWYGQEAADATITRQAVYGLSEWNGEKVSKAKIVANPGCYPTAILLGLAPAVKNNGIDMKSVIIDAKTGTTGAGKNPSATTHFSEMNESMKIYKVNEHKHTPEIEQQLSDWNEEAGAVTFTPHLVPMSRGIMATMYATCTSDSSAQEWIEVYKAAYEGHPFVRVRENGFPATKEVYGSNYCDIFLDYDARTNRLTIVSVIDNLVKGAAGQAIQNANLMNGFEAAEGLELFPIYP</sequence>
<keyword evidence="11" id="KW-1185">Reference proteome</keyword>
<evidence type="ECO:0000256" key="3">
    <source>
        <dbReference type="ARBA" id="ARBA00022605"/>
    </source>
</evidence>
<dbReference type="SUPFAM" id="SSF51735">
    <property type="entry name" value="NAD(P)-binding Rossmann-fold domains"/>
    <property type="match status" value="1"/>
</dbReference>
<dbReference type="GO" id="GO:0070401">
    <property type="term" value="F:NADP+ binding"/>
    <property type="evidence" value="ECO:0007669"/>
    <property type="project" value="InterPro"/>
</dbReference>
<comment type="catalytic activity">
    <reaction evidence="6 7">
        <text>N-acetyl-L-glutamate 5-semialdehyde + phosphate + NADP(+) = N-acetyl-L-glutamyl 5-phosphate + NADPH + H(+)</text>
        <dbReference type="Rhea" id="RHEA:21588"/>
        <dbReference type="ChEBI" id="CHEBI:15378"/>
        <dbReference type="ChEBI" id="CHEBI:29123"/>
        <dbReference type="ChEBI" id="CHEBI:43474"/>
        <dbReference type="ChEBI" id="CHEBI:57783"/>
        <dbReference type="ChEBI" id="CHEBI:57936"/>
        <dbReference type="ChEBI" id="CHEBI:58349"/>
        <dbReference type="EC" id="1.2.1.38"/>
    </reaction>
</comment>
<dbReference type="InterPro" id="IPR000706">
    <property type="entry name" value="AGPR_type-1"/>
</dbReference>
<comment type="function">
    <text evidence="7">Catalyzes the NADPH-dependent reduction of N-acetyl-5-glutamyl phosphate to yield N-acetyl-L-glutamate 5-semialdehyde.</text>
</comment>
<dbReference type="AlphaFoldDB" id="A0A345BXM0"/>
<dbReference type="PANTHER" id="PTHR32338:SF10">
    <property type="entry name" value="N-ACETYL-GAMMA-GLUTAMYL-PHOSPHATE REDUCTASE, CHLOROPLASTIC-RELATED"/>
    <property type="match status" value="1"/>
</dbReference>
<dbReference type="InterPro" id="IPR058924">
    <property type="entry name" value="AGPR_dimerisation_dom"/>
</dbReference>
<reference evidence="10 11" key="1">
    <citation type="journal article" date="2018" name="J. Microbiol.">
        <title>Salicibibacter kimchii gen. nov., sp. nov., a moderately halophilic and alkalitolerant bacterium in the family Bacillaceae, isolated from kimchi.</title>
        <authorList>
            <person name="Jang J.Y."/>
            <person name="Oh Y.J."/>
            <person name="Lim S.K."/>
            <person name="Park H.K."/>
            <person name="Lee C."/>
            <person name="Kim J.Y."/>
            <person name="Lee M.A."/>
            <person name="Choi H.J."/>
        </authorList>
    </citation>
    <scope>NUCLEOTIDE SEQUENCE [LARGE SCALE GENOMIC DNA]</scope>
    <source>
        <strain evidence="10 11">NKC1-1</strain>
    </source>
</reference>
<keyword evidence="7" id="KW-0963">Cytoplasm</keyword>
<evidence type="ECO:0000256" key="1">
    <source>
        <dbReference type="ARBA" id="ARBA00004862"/>
    </source>
</evidence>
<dbReference type="InterPro" id="IPR023013">
    <property type="entry name" value="AGPR_AS"/>
</dbReference>
<dbReference type="SMART" id="SM00859">
    <property type="entry name" value="Semialdhyde_dh"/>
    <property type="match status" value="1"/>
</dbReference>
<dbReference type="Gene3D" id="3.30.360.10">
    <property type="entry name" value="Dihydrodipicolinate Reductase, domain 2"/>
    <property type="match status" value="1"/>
</dbReference>
<evidence type="ECO:0000256" key="2">
    <source>
        <dbReference type="ARBA" id="ARBA00022571"/>
    </source>
</evidence>
<evidence type="ECO:0000256" key="6">
    <source>
        <dbReference type="ARBA" id="ARBA00050557"/>
    </source>
</evidence>
<dbReference type="FunFam" id="3.30.360.10:FF:000014">
    <property type="entry name" value="N-acetyl-gamma-glutamyl-phosphate reductase"/>
    <property type="match status" value="1"/>
</dbReference>
<proteinExistence type="inferred from homology"/>
<keyword evidence="3 7" id="KW-0028">Amino-acid biosynthesis</keyword>
<feature type="domain" description="Semialdehyde dehydrogenase NAD-binding" evidence="9">
    <location>
        <begin position="2"/>
        <end position="141"/>
    </location>
</feature>
<gene>
    <name evidence="7" type="primary">argC</name>
    <name evidence="10" type="ORF">DT065_06465</name>
</gene>
<comment type="subcellular location">
    <subcellularLocation>
        <location evidence="7">Cytoplasm</location>
    </subcellularLocation>
</comment>
<evidence type="ECO:0000256" key="5">
    <source>
        <dbReference type="ARBA" id="ARBA00023002"/>
    </source>
</evidence>
<dbReference type="EC" id="1.2.1.38" evidence="7"/>
<dbReference type="KEGG" id="rue:DT065_06465"/>
<dbReference type="Pfam" id="PF01118">
    <property type="entry name" value="Semialdhyde_dh"/>
    <property type="match status" value="1"/>
</dbReference>
<protein>
    <recommendedName>
        <fullName evidence="7">N-acetyl-gamma-glutamyl-phosphate reductase</fullName>
        <shortName evidence="7">AGPR</shortName>
        <ecNumber evidence="7">1.2.1.38</ecNumber>
    </recommendedName>
    <alternativeName>
        <fullName evidence="7">N-acetyl-glutamate semialdehyde dehydrogenase</fullName>
        <shortName evidence="7">NAGSA dehydrogenase</shortName>
    </alternativeName>
</protein>
<dbReference type="InterPro" id="IPR000534">
    <property type="entry name" value="Semialdehyde_DH_NAD-bd"/>
</dbReference>
<evidence type="ECO:0000313" key="10">
    <source>
        <dbReference type="EMBL" id="AXF55701.1"/>
    </source>
</evidence>
<dbReference type="UniPathway" id="UPA00068">
    <property type="reaction ID" value="UER00108"/>
</dbReference>
<dbReference type="Gene3D" id="3.40.50.720">
    <property type="entry name" value="NAD(P)-binding Rossmann-like Domain"/>
    <property type="match status" value="1"/>
</dbReference>
<dbReference type="GO" id="GO:0005737">
    <property type="term" value="C:cytoplasm"/>
    <property type="evidence" value="ECO:0007669"/>
    <property type="project" value="UniProtKB-SubCell"/>
</dbReference>
<dbReference type="EMBL" id="CP031092">
    <property type="protein sequence ID" value="AXF55701.1"/>
    <property type="molecule type" value="Genomic_DNA"/>
</dbReference>
<evidence type="ECO:0000259" key="9">
    <source>
        <dbReference type="SMART" id="SM00859"/>
    </source>
</evidence>
<keyword evidence="5 7" id="KW-0560">Oxidoreductase</keyword>
<dbReference type="RefSeq" id="WP_114371818.1">
    <property type="nucleotide sequence ID" value="NZ_CP031092.1"/>
</dbReference>
<dbReference type="PROSITE" id="PS01224">
    <property type="entry name" value="ARGC"/>
    <property type="match status" value="1"/>
</dbReference>
<comment type="pathway">
    <text evidence="1 7">Amino-acid biosynthesis; L-arginine biosynthesis; N(2)-acetyl-L-ornithine from L-glutamate: step 3/4.</text>
</comment>
<evidence type="ECO:0000256" key="4">
    <source>
        <dbReference type="ARBA" id="ARBA00022857"/>
    </source>
</evidence>
<dbReference type="InterPro" id="IPR050085">
    <property type="entry name" value="AGPR"/>
</dbReference>
<dbReference type="HAMAP" id="MF_00150">
    <property type="entry name" value="ArgC_type1"/>
    <property type="match status" value="1"/>
</dbReference>
<organism evidence="10 11">
    <name type="scientific">Salicibibacter kimchii</name>
    <dbReference type="NCBI Taxonomy" id="2099786"/>
    <lineage>
        <taxon>Bacteria</taxon>
        <taxon>Bacillati</taxon>
        <taxon>Bacillota</taxon>
        <taxon>Bacilli</taxon>
        <taxon>Bacillales</taxon>
        <taxon>Bacillaceae</taxon>
        <taxon>Salicibibacter</taxon>
    </lineage>
</organism>
<accession>A0A345BXM0</accession>
<dbReference type="CDD" id="cd23934">
    <property type="entry name" value="AGPR_1_C"/>
    <property type="match status" value="1"/>
</dbReference>
<evidence type="ECO:0000313" key="11">
    <source>
        <dbReference type="Proteomes" id="UP000252100"/>
    </source>
</evidence>
<dbReference type="Proteomes" id="UP000252100">
    <property type="component" value="Chromosome"/>
</dbReference>
<dbReference type="InterPro" id="IPR036291">
    <property type="entry name" value="NAD(P)-bd_dom_sf"/>
</dbReference>
<dbReference type="GO" id="GO:0051287">
    <property type="term" value="F:NAD binding"/>
    <property type="evidence" value="ECO:0007669"/>
    <property type="project" value="InterPro"/>
</dbReference>
<dbReference type="Pfam" id="PF22698">
    <property type="entry name" value="Semialdhyde_dhC_1"/>
    <property type="match status" value="1"/>
</dbReference>
<dbReference type="GO" id="GO:0003942">
    <property type="term" value="F:N-acetyl-gamma-glutamyl-phosphate reductase activity"/>
    <property type="evidence" value="ECO:0007669"/>
    <property type="project" value="UniProtKB-UniRule"/>
</dbReference>
<dbReference type="OrthoDB" id="9801289at2"/>
<dbReference type="SUPFAM" id="SSF55347">
    <property type="entry name" value="Glyceraldehyde-3-phosphate dehydrogenase-like, C-terminal domain"/>
    <property type="match status" value="1"/>
</dbReference>
<dbReference type="NCBIfam" id="TIGR01850">
    <property type="entry name" value="argC"/>
    <property type="match status" value="1"/>
</dbReference>
<keyword evidence="4 7" id="KW-0521">NADP</keyword>
<feature type="active site" evidence="7 8">
    <location>
        <position position="149"/>
    </location>
</feature>
<evidence type="ECO:0000256" key="7">
    <source>
        <dbReference type="HAMAP-Rule" id="MF_00150"/>
    </source>
</evidence>
<dbReference type="GO" id="GO:0006526">
    <property type="term" value="P:L-arginine biosynthetic process"/>
    <property type="evidence" value="ECO:0007669"/>
    <property type="project" value="UniProtKB-UniRule"/>
</dbReference>
<comment type="similarity">
    <text evidence="7">Belongs to the NAGSA dehydrogenase family. Type 1 subfamily.</text>
</comment>
<dbReference type="PANTHER" id="PTHR32338">
    <property type="entry name" value="N-ACETYL-GAMMA-GLUTAMYL-PHOSPHATE REDUCTASE, CHLOROPLASTIC-RELATED-RELATED"/>
    <property type="match status" value="1"/>
</dbReference>
<dbReference type="CDD" id="cd17895">
    <property type="entry name" value="AGPR_1_N"/>
    <property type="match status" value="1"/>
</dbReference>
<evidence type="ECO:0000256" key="8">
    <source>
        <dbReference type="PROSITE-ProRule" id="PRU10010"/>
    </source>
</evidence>
<name>A0A345BXM0_9BACI</name>
<keyword evidence="2 7" id="KW-0055">Arginine biosynthesis</keyword>